<dbReference type="EMBL" id="JAYDYQ010000128">
    <property type="protein sequence ID" value="KAK4493505.1"/>
    <property type="molecule type" value="Genomic_DNA"/>
</dbReference>
<name>A0ABR0DWE6_9LAMI</name>
<organism evidence="2 3">
    <name type="scientific">Penstemon davidsonii</name>
    <dbReference type="NCBI Taxonomy" id="160366"/>
    <lineage>
        <taxon>Eukaryota</taxon>
        <taxon>Viridiplantae</taxon>
        <taxon>Streptophyta</taxon>
        <taxon>Embryophyta</taxon>
        <taxon>Tracheophyta</taxon>
        <taxon>Spermatophyta</taxon>
        <taxon>Magnoliopsida</taxon>
        <taxon>eudicotyledons</taxon>
        <taxon>Gunneridae</taxon>
        <taxon>Pentapetalae</taxon>
        <taxon>asterids</taxon>
        <taxon>lamiids</taxon>
        <taxon>Lamiales</taxon>
        <taxon>Plantaginaceae</taxon>
        <taxon>Cheloneae</taxon>
        <taxon>Penstemon</taxon>
    </lineage>
</organism>
<evidence type="ECO:0000313" key="2">
    <source>
        <dbReference type="EMBL" id="KAK4493505.1"/>
    </source>
</evidence>
<accession>A0ABR0DWE6</accession>
<gene>
    <name evidence="2" type="ORF">RD792_005584</name>
</gene>
<dbReference type="SMART" id="SM00848">
    <property type="entry name" value="Inhibitor_I29"/>
    <property type="match status" value="1"/>
</dbReference>
<dbReference type="Gene3D" id="1.10.287.2250">
    <property type="match status" value="1"/>
</dbReference>
<proteinExistence type="predicted"/>
<keyword evidence="3" id="KW-1185">Reference proteome</keyword>
<evidence type="ECO:0000259" key="1">
    <source>
        <dbReference type="SMART" id="SM00848"/>
    </source>
</evidence>
<comment type="caution">
    <text evidence="2">The sequence shown here is derived from an EMBL/GenBank/DDBJ whole genome shotgun (WGS) entry which is preliminary data.</text>
</comment>
<protein>
    <recommendedName>
        <fullName evidence="1">Cathepsin propeptide inhibitor domain-containing protein</fullName>
    </recommendedName>
</protein>
<evidence type="ECO:0000313" key="3">
    <source>
        <dbReference type="Proteomes" id="UP001291926"/>
    </source>
</evidence>
<dbReference type="Proteomes" id="UP001291926">
    <property type="component" value="Unassembled WGS sequence"/>
</dbReference>
<dbReference type="SUPFAM" id="SSF54001">
    <property type="entry name" value="Cysteine proteinases"/>
    <property type="match status" value="1"/>
</dbReference>
<dbReference type="InterPro" id="IPR038765">
    <property type="entry name" value="Papain-like_cys_pep_sf"/>
</dbReference>
<sequence length="139" mass="15470">MSTIGAATTATGAVTTTFGCLNMKTISPPTLLWATSRTLPDASMVEKHEAWMSHYGRTYKDEAEKAKRFKIFEDNVEYIHSSNEAGARPYKLAINQFADLTNEEFQASRNGYKIGSRSKTLKDSLFRYANVTAVPSTMD</sequence>
<reference evidence="2 3" key="1">
    <citation type="journal article" date="2023" name="bioRxiv">
        <title>Genome report: Whole genome sequence and annotation of Penstemon davidsonii.</title>
        <authorList>
            <person name="Ostevik K.L."/>
            <person name="Alabady M."/>
            <person name="Zhang M."/>
            <person name="Rausher M.D."/>
        </authorList>
    </citation>
    <scope>NUCLEOTIDE SEQUENCE [LARGE SCALE GENOMIC DNA]</scope>
    <source>
        <strain evidence="2">DNT005</strain>
        <tissue evidence="2">Whole leaf</tissue>
    </source>
</reference>
<feature type="domain" description="Cathepsin propeptide inhibitor" evidence="1">
    <location>
        <begin position="48"/>
        <end position="105"/>
    </location>
</feature>
<dbReference type="InterPro" id="IPR013201">
    <property type="entry name" value="Prot_inhib_I29"/>
</dbReference>
<dbReference type="Pfam" id="PF08246">
    <property type="entry name" value="Inhibitor_I29"/>
    <property type="match status" value="1"/>
</dbReference>